<comment type="caution">
    <text evidence="1">The sequence shown here is derived from an EMBL/GenBank/DDBJ whole genome shotgun (WGS) entry which is preliminary data.</text>
</comment>
<evidence type="ECO:0000313" key="1">
    <source>
        <dbReference type="EMBL" id="KAJ8633577.1"/>
    </source>
</evidence>
<dbReference type="Proteomes" id="UP001234297">
    <property type="component" value="Chromosome 8"/>
</dbReference>
<gene>
    <name evidence="1" type="ORF">MRB53_026913</name>
</gene>
<name>A0ACC2LJJ2_PERAE</name>
<accession>A0ACC2LJJ2</accession>
<sequence>MQEKEISTTNNKVQAFGGCFSTLFMRNSKLAPMNVDAANAGRRNGYMFNGFVFDGAFTTFSGATRAMAVGRWWDSTFVKRIRKCSLFFLRPCSFKGF</sequence>
<proteinExistence type="predicted"/>
<protein>
    <submittedName>
        <fullName evidence="1">Uncharacterized protein</fullName>
    </submittedName>
</protein>
<dbReference type="EMBL" id="CM056816">
    <property type="protein sequence ID" value="KAJ8633577.1"/>
    <property type="molecule type" value="Genomic_DNA"/>
</dbReference>
<evidence type="ECO:0000313" key="2">
    <source>
        <dbReference type="Proteomes" id="UP001234297"/>
    </source>
</evidence>
<keyword evidence="2" id="KW-1185">Reference proteome</keyword>
<reference evidence="1 2" key="1">
    <citation type="journal article" date="2022" name="Hortic Res">
        <title>A haplotype resolved chromosomal level avocado genome allows analysis of novel avocado genes.</title>
        <authorList>
            <person name="Nath O."/>
            <person name="Fletcher S.J."/>
            <person name="Hayward A."/>
            <person name="Shaw L.M."/>
            <person name="Masouleh A.K."/>
            <person name="Furtado A."/>
            <person name="Henry R.J."/>
            <person name="Mitter N."/>
        </authorList>
    </citation>
    <scope>NUCLEOTIDE SEQUENCE [LARGE SCALE GENOMIC DNA]</scope>
    <source>
        <strain evidence="2">cv. Hass</strain>
    </source>
</reference>
<organism evidence="1 2">
    <name type="scientific">Persea americana</name>
    <name type="common">Avocado</name>
    <dbReference type="NCBI Taxonomy" id="3435"/>
    <lineage>
        <taxon>Eukaryota</taxon>
        <taxon>Viridiplantae</taxon>
        <taxon>Streptophyta</taxon>
        <taxon>Embryophyta</taxon>
        <taxon>Tracheophyta</taxon>
        <taxon>Spermatophyta</taxon>
        <taxon>Magnoliopsida</taxon>
        <taxon>Magnoliidae</taxon>
        <taxon>Laurales</taxon>
        <taxon>Lauraceae</taxon>
        <taxon>Persea</taxon>
    </lineage>
</organism>